<sequence>MNREREVASERLKATEQNLTHSYEVELDRKRGEYENDLTALSNAYEKNLTKARDEIARVKRERDDLVMKICEIEKNHEYFKRQVFIDAQQKLASSCQRAVTEFSGGVTSGE</sequence>
<evidence type="ECO:0000256" key="1">
    <source>
        <dbReference type="SAM" id="Coils"/>
    </source>
</evidence>
<keyword evidence="1" id="KW-0175">Coiled coil</keyword>
<dbReference type="WBParaSite" id="PEQ_0000944601-mRNA-1">
    <property type="protein sequence ID" value="PEQ_0000944601-mRNA-1"/>
    <property type="gene ID" value="PEQ_0000944601"/>
</dbReference>
<dbReference type="AlphaFoldDB" id="A0A914S5C4"/>
<protein>
    <submittedName>
        <fullName evidence="3">Uncharacterized protein</fullName>
    </submittedName>
</protein>
<proteinExistence type="predicted"/>
<reference evidence="3" key="1">
    <citation type="submission" date="2022-11" db="UniProtKB">
        <authorList>
            <consortium name="WormBaseParasite"/>
        </authorList>
    </citation>
    <scope>IDENTIFICATION</scope>
</reference>
<feature type="coiled-coil region" evidence="1">
    <location>
        <begin position="42"/>
        <end position="69"/>
    </location>
</feature>
<dbReference type="Proteomes" id="UP000887564">
    <property type="component" value="Unplaced"/>
</dbReference>
<organism evidence="2 3">
    <name type="scientific">Parascaris equorum</name>
    <name type="common">Equine roundworm</name>
    <dbReference type="NCBI Taxonomy" id="6256"/>
    <lineage>
        <taxon>Eukaryota</taxon>
        <taxon>Metazoa</taxon>
        <taxon>Ecdysozoa</taxon>
        <taxon>Nematoda</taxon>
        <taxon>Chromadorea</taxon>
        <taxon>Rhabditida</taxon>
        <taxon>Spirurina</taxon>
        <taxon>Ascaridomorpha</taxon>
        <taxon>Ascaridoidea</taxon>
        <taxon>Ascarididae</taxon>
        <taxon>Parascaris</taxon>
    </lineage>
</organism>
<accession>A0A914S5C4</accession>
<keyword evidence="2" id="KW-1185">Reference proteome</keyword>
<evidence type="ECO:0000313" key="3">
    <source>
        <dbReference type="WBParaSite" id="PEQ_0000944601-mRNA-1"/>
    </source>
</evidence>
<evidence type="ECO:0000313" key="2">
    <source>
        <dbReference type="Proteomes" id="UP000887564"/>
    </source>
</evidence>
<name>A0A914S5C4_PAREQ</name>